<feature type="transmembrane region" description="Helical" evidence="8">
    <location>
        <begin position="159"/>
        <end position="175"/>
    </location>
</feature>
<evidence type="ECO:0000256" key="4">
    <source>
        <dbReference type="ARBA" id="ARBA00022801"/>
    </source>
</evidence>
<evidence type="ECO:0000256" key="5">
    <source>
        <dbReference type="ARBA" id="ARBA00022989"/>
    </source>
</evidence>
<dbReference type="KEGG" id="fsl:EJO69_08345"/>
<evidence type="ECO:0000256" key="2">
    <source>
        <dbReference type="ARBA" id="ARBA00009045"/>
    </source>
</evidence>
<dbReference type="InterPro" id="IPR050925">
    <property type="entry name" value="Rhomboid_protease_S54"/>
</dbReference>
<comment type="subcellular location">
    <subcellularLocation>
        <location evidence="1">Membrane</location>
        <topology evidence="1">Multi-pass membrane protein</topology>
    </subcellularLocation>
</comment>
<dbReference type="InterPro" id="IPR035952">
    <property type="entry name" value="Rhomboid-like_sf"/>
</dbReference>
<evidence type="ECO:0000259" key="9">
    <source>
        <dbReference type="Pfam" id="PF01694"/>
    </source>
</evidence>
<keyword evidence="4" id="KW-0378">Hydrolase</keyword>
<evidence type="ECO:0000313" key="11">
    <source>
        <dbReference type="Proteomes" id="UP000270021"/>
    </source>
</evidence>
<protein>
    <submittedName>
        <fullName evidence="10">Rhomboid family intramembrane serine protease</fullName>
    </submittedName>
</protein>
<feature type="transmembrane region" description="Helical" evidence="8">
    <location>
        <begin position="68"/>
        <end position="92"/>
    </location>
</feature>
<name>A0A3Q8WVT9_9ACTO</name>
<organism evidence="10 11">
    <name type="scientific">Flaviflexus salsibiostraticola</name>
    <dbReference type="NCBI Taxonomy" id="1282737"/>
    <lineage>
        <taxon>Bacteria</taxon>
        <taxon>Bacillati</taxon>
        <taxon>Actinomycetota</taxon>
        <taxon>Actinomycetes</taxon>
        <taxon>Actinomycetales</taxon>
        <taxon>Actinomycetaceae</taxon>
        <taxon>Flaviflexus</taxon>
    </lineage>
</organism>
<dbReference type="RefSeq" id="WP_126040946.1">
    <property type="nucleotide sequence ID" value="NZ_CP034438.1"/>
</dbReference>
<feature type="domain" description="Peptidase S54 rhomboid" evidence="9">
    <location>
        <begin position="64"/>
        <end position="199"/>
    </location>
</feature>
<proteinExistence type="inferred from homology"/>
<keyword evidence="3 8" id="KW-0812">Transmembrane</keyword>
<evidence type="ECO:0000256" key="8">
    <source>
        <dbReference type="SAM" id="Phobius"/>
    </source>
</evidence>
<dbReference type="InterPro" id="IPR022764">
    <property type="entry name" value="Peptidase_S54_rhomboid_dom"/>
</dbReference>
<evidence type="ECO:0000313" key="10">
    <source>
        <dbReference type="EMBL" id="AZN30313.1"/>
    </source>
</evidence>
<feature type="transmembrane region" description="Helical" evidence="8">
    <location>
        <begin position="205"/>
        <end position="226"/>
    </location>
</feature>
<dbReference type="Proteomes" id="UP000270021">
    <property type="component" value="Chromosome"/>
</dbReference>
<dbReference type="EMBL" id="CP034438">
    <property type="protein sequence ID" value="AZN30313.1"/>
    <property type="molecule type" value="Genomic_DNA"/>
</dbReference>
<keyword evidence="5 8" id="KW-1133">Transmembrane helix</keyword>
<keyword evidence="10" id="KW-0645">Protease</keyword>
<feature type="transmembrane region" description="Helical" evidence="8">
    <location>
        <begin position="26"/>
        <end position="48"/>
    </location>
</feature>
<feature type="transmembrane region" description="Helical" evidence="8">
    <location>
        <begin position="104"/>
        <end position="122"/>
    </location>
</feature>
<keyword evidence="11" id="KW-1185">Reference proteome</keyword>
<evidence type="ECO:0000256" key="7">
    <source>
        <dbReference type="SAM" id="MobiDB-lite"/>
    </source>
</evidence>
<dbReference type="Pfam" id="PF01694">
    <property type="entry name" value="Rhomboid"/>
    <property type="match status" value="1"/>
</dbReference>
<comment type="similarity">
    <text evidence="2">Belongs to the peptidase S54 family.</text>
</comment>
<evidence type="ECO:0000256" key="3">
    <source>
        <dbReference type="ARBA" id="ARBA00022692"/>
    </source>
</evidence>
<evidence type="ECO:0000256" key="6">
    <source>
        <dbReference type="ARBA" id="ARBA00023136"/>
    </source>
</evidence>
<dbReference type="PANTHER" id="PTHR43731:SF14">
    <property type="entry name" value="PRESENILIN-ASSOCIATED RHOMBOID-LIKE PROTEIN, MITOCHONDRIAL"/>
    <property type="match status" value="1"/>
</dbReference>
<dbReference type="SUPFAM" id="SSF144091">
    <property type="entry name" value="Rhomboid-like"/>
    <property type="match status" value="1"/>
</dbReference>
<dbReference type="PANTHER" id="PTHR43731">
    <property type="entry name" value="RHOMBOID PROTEASE"/>
    <property type="match status" value="1"/>
</dbReference>
<reference evidence="10 11" key="1">
    <citation type="submission" date="2018-12" db="EMBL/GenBank/DDBJ databases">
        <title>Complete genome sequence of Flaviflexus salsibiostraticola KCTC 33148.</title>
        <authorList>
            <person name="Bae J.-W."/>
        </authorList>
    </citation>
    <scope>NUCLEOTIDE SEQUENCE [LARGE SCALE GENOMIC DNA]</scope>
    <source>
        <strain evidence="10 11">KCTC 33148</strain>
    </source>
</reference>
<keyword evidence="6 8" id="KW-0472">Membrane</keyword>
<dbReference type="Gene3D" id="1.20.1540.10">
    <property type="entry name" value="Rhomboid-like"/>
    <property type="match status" value="1"/>
</dbReference>
<evidence type="ECO:0000256" key="1">
    <source>
        <dbReference type="ARBA" id="ARBA00004141"/>
    </source>
</evidence>
<feature type="transmembrane region" description="Helical" evidence="8">
    <location>
        <begin position="128"/>
        <end position="152"/>
    </location>
</feature>
<dbReference type="AlphaFoldDB" id="A0A3Q8WVT9"/>
<feature type="region of interest" description="Disordered" evidence="7">
    <location>
        <begin position="1"/>
        <end position="22"/>
    </location>
</feature>
<dbReference type="GO" id="GO:0004252">
    <property type="term" value="F:serine-type endopeptidase activity"/>
    <property type="evidence" value="ECO:0007669"/>
    <property type="project" value="InterPro"/>
</dbReference>
<dbReference type="GO" id="GO:0016020">
    <property type="term" value="C:membrane"/>
    <property type="evidence" value="ECO:0007669"/>
    <property type="project" value="UniProtKB-SubCell"/>
</dbReference>
<gene>
    <name evidence="10" type="ORF">EJO69_08345</name>
</gene>
<dbReference type="GO" id="GO:0006508">
    <property type="term" value="P:proteolysis"/>
    <property type="evidence" value="ECO:0007669"/>
    <property type="project" value="UniProtKB-KW"/>
</dbReference>
<accession>A0A3Q8WVT9</accession>
<dbReference type="OrthoDB" id="9807874at2"/>
<sequence length="227" mass="24793">MTDDPDPVPADRTPDPDRRPRRRRPLPVVTIALIAICVALYGVGRLWSEIDSALIFAPWLGEVEPYRFIGSAFIHADFWHLIFNMYALWLVGQAIEPVLGRWRFIGLYALSAIAGNVAVLALADPTGISYYTFVVGASGAVFGLFGALFVIARGLSRDTTPLLILLAINLVFGFIVEGISWQSHIGGLLIGMLLAYIYTKSQKMWTNIAAAGAVLAGLACTAYFIYL</sequence>